<protein>
    <submittedName>
        <fullName evidence="1">Uncharacterized protein</fullName>
    </submittedName>
</protein>
<sequence>MRAEKEVPAVQVWLRGTLSEDMRIEPDDESHAAVWLSVLTDPVEDMGPIGVRVKADGPSIVWLRSHPARQGMRTMAHGTLASDSNGAFVLADEIALSISLDTAAGA</sequence>
<evidence type="ECO:0000313" key="1">
    <source>
        <dbReference type="EMBL" id="VWQ27644.1"/>
    </source>
</evidence>
<evidence type="ECO:0000313" key="4">
    <source>
        <dbReference type="Proteomes" id="UP000494270"/>
    </source>
</evidence>
<dbReference type="AlphaFoldDB" id="A0A8U0LHB3"/>
<name>A0A8U0LHB3_BIFLI</name>
<gene>
    <name evidence="2" type="ORF">BIFLH664_01111</name>
    <name evidence="1" type="ORF">BIFLH665_00739</name>
</gene>
<evidence type="ECO:0000313" key="2">
    <source>
        <dbReference type="EMBL" id="VWQ35415.1"/>
    </source>
</evidence>
<dbReference type="Proteomes" id="UP000494270">
    <property type="component" value="Unassembled WGS sequence"/>
</dbReference>
<dbReference type="EMBL" id="CABWKI010000012">
    <property type="protein sequence ID" value="VWQ35415.1"/>
    <property type="molecule type" value="Genomic_DNA"/>
</dbReference>
<accession>A0A8U0LHB3</accession>
<dbReference type="Proteomes" id="UP000494179">
    <property type="component" value="Unassembled WGS sequence"/>
</dbReference>
<comment type="caution">
    <text evidence="1">The sequence shown here is derived from an EMBL/GenBank/DDBJ whole genome shotgun (WGS) entry which is preliminary data.</text>
</comment>
<dbReference type="EMBL" id="CABWKE010000012">
    <property type="protein sequence ID" value="VWQ27644.1"/>
    <property type="molecule type" value="Genomic_DNA"/>
</dbReference>
<reference evidence="3 4" key="1">
    <citation type="submission" date="2019-10" db="EMBL/GenBank/DDBJ databases">
        <authorList>
            <consortium name="Melissa Lawson"/>
            <person name="O'neill I."/>
        </authorList>
    </citation>
    <scope>NUCLEOTIDE SEQUENCE [LARGE SCALE GENOMIC DNA]</scope>
    <source>
        <strain evidence="2">LH_664</strain>
        <strain evidence="1">LH_665</strain>
    </source>
</reference>
<organism evidence="1 4">
    <name type="scientific">Bifidobacterium longum subsp. infantis</name>
    <dbReference type="NCBI Taxonomy" id="1682"/>
    <lineage>
        <taxon>Bacteria</taxon>
        <taxon>Bacillati</taxon>
        <taxon>Actinomycetota</taxon>
        <taxon>Actinomycetes</taxon>
        <taxon>Bifidobacteriales</taxon>
        <taxon>Bifidobacteriaceae</taxon>
        <taxon>Bifidobacterium</taxon>
    </lineage>
</organism>
<proteinExistence type="predicted"/>
<evidence type="ECO:0000313" key="3">
    <source>
        <dbReference type="Proteomes" id="UP000494179"/>
    </source>
</evidence>
<dbReference type="RefSeq" id="WP_174773911.1">
    <property type="nucleotide sequence ID" value="NZ_CABWKE010000012.1"/>
</dbReference>